<name>A6W8U7_KINRD</name>
<reference evidence="2" key="1">
    <citation type="journal article" date="2008" name="PLoS ONE">
        <title>Survival in nuclear waste, extreme resistance, and potential applications gleaned from the genome sequence of Kineococcus radiotolerans SRS30216.</title>
        <authorList>
            <person name="Bagwell C.E."/>
            <person name="Bhat S."/>
            <person name="Hawkins G.M."/>
            <person name="Smith B.W."/>
            <person name="Biswas T."/>
            <person name="Hoover T.R."/>
            <person name="Saunders E."/>
            <person name="Han C.S."/>
            <person name="Tsodikov O.V."/>
            <person name="Shimkets L.J."/>
        </authorList>
    </citation>
    <scope>NUCLEOTIDE SEQUENCE [LARGE SCALE GENOMIC DNA]</scope>
    <source>
        <strain evidence="2">ATCC BAA-149 / DSM 14245 / SRS30216</strain>
    </source>
</reference>
<dbReference type="HOGENOM" id="CLU_1803611_0_0_11"/>
<keyword evidence="2" id="KW-1185">Reference proteome</keyword>
<proteinExistence type="predicted"/>
<organism evidence="1 2">
    <name type="scientific">Kineococcus radiotolerans (strain ATCC BAA-149 / DSM 14245 / SRS30216)</name>
    <dbReference type="NCBI Taxonomy" id="266940"/>
    <lineage>
        <taxon>Bacteria</taxon>
        <taxon>Bacillati</taxon>
        <taxon>Actinomycetota</taxon>
        <taxon>Actinomycetes</taxon>
        <taxon>Kineosporiales</taxon>
        <taxon>Kineosporiaceae</taxon>
        <taxon>Kineococcus</taxon>
    </lineage>
</organism>
<dbReference type="RefSeq" id="WP_011981625.1">
    <property type="nucleotide sequence ID" value="NC_009664.2"/>
</dbReference>
<dbReference type="AlphaFoldDB" id="A6W8U7"/>
<dbReference type="KEGG" id="kra:Krad_1750"/>
<evidence type="ECO:0000313" key="1">
    <source>
        <dbReference type="EMBL" id="ABS03236.1"/>
    </source>
</evidence>
<accession>A6W8U7</accession>
<protein>
    <submittedName>
        <fullName evidence="1">Uncharacterized protein</fullName>
    </submittedName>
</protein>
<sequence>MTAHQPLFSDRDRRAVDAIVAQATAVTSPKGQPKPTRWTLFIAAPTDTGGRACWMPEGHNEHRAAVWRQRLVFERARVGLADQRISRLHLSVIPGASRRPERDYQPTISLIRGALPSDEHDVVFQPVEVHQRPGILIHAWGGQ</sequence>
<evidence type="ECO:0000313" key="2">
    <source>
        <dbReference type="Proteomes" id="UP000001116"/>
    </source>
</evidence>
<gene>
    <name evidence="1" type="ordered locus">Krad_1750</name>
</gene>
<dbReference type="Proteomes" id="UP000001116">
    <property type="component" value="Chromosome"/>
</dbReference>
<dbReference type="EMBL" id="CP000750">
    <property type="protein sequence ID" value="ABS03236.1"/>
    <property type="molecule type" value="Genomic_DNA"/>
</dbReference>
<dbReference type="STRING" id="266940.Krad_1750"/>